<feature type="transmembrane region" description="Helical" evidence="6">
    <location>
        <begin position="352"/>
        <end position="375"/>
    </location>
</feature>
<feature type="transmembrane region" description="Helical" evidence="6">
    <location>
        <begin position="112"/>
        <end position="131"/>
    </location>
</feature>
<dbReference type="PANTHER" id="PTHR30250:SF11">
    <property type="entry name" value="O-ANTIGEN TRANSPORTER-RELATED"/>
    <property type="match status" value="1"/>
</dbReference>
<dbReference type="EMBL" id="NTYF01000268">
    <property type="protein sequence ID" value="PER36574.1"/>
    <property type="molecule type" value="Genomic_DNA"/>
</dbReference>
<evidence type="ECO:0000313" key="8">
    <source>
        <dbReference type="Proteomes" id="UP000219897"/>
    </source>
</evidence>
<feature type="transmembrane region" description="Helical" evidence="6">
    <location>
        <begin position="12"/>
        <end position="31"/>
    </location>
</feature>
<reference evidence="7 8" key="1">
    <citation type="submission" date="2017-09" db="EMBL/GenBank/DDBJ databases">
        <title>Large-scale bioinformatics analysis of Bacillus genomes uncovers conserved roles of natural products in bacterial physiology.</title>
        <authorList>
            <consortium name="Agbiome Team Llc"/>
            <person name="Bleich R.M."/>
            <person name="Kirk G.J."/>
            <person name="Santa Maria K.C."/>
            <person name="Allen S.E."/>
            <person name="Farag S."/>
            <person name="Shank E.A."/>
            <person name="Bowers A."/>
        </authorList>
    </citation>
    <scope>NUCLEOTIDE SEQUENCE [LARGE SCALE GENOMIC DNA]</scope>
    <source>
        <strain evidence="7 8">AFS005140</strain>
    </source>
</reference>
<name>A0ABD6RWB5_BACTU</name>
<dbReference type="RefSeq" id="WP_098223983.1">
    <property type="nucleotide sequence ID" value="NZ_NTVJ01000305.1"/>
</dbReference>
<evidence type="ECO:0000256" key="1">
    <source>
        <dbReference type="ARBA" id="ARBA00004651"/>
    </source>
</evidence>
<evidence type="ECO:0000256" key="2">
    <source>
        <dbReference type="ARBA" id="ARBA00022475"/>
    </source>
</evidence>
<proteinExistence type="predicted"/>
<dbReference type="Pfam" id="PF01943">
    <property type="entry name" value="Polysacc_synt"/>
    <property type="match status" value="1"/>
</dbReference>
<sequence>MKSRLTKNYSYTMLYQLLTVVTPLFITPYASRVLGPEKIGIDAFVNSIVQIFMVFILLSIHTYGRKQIAQAKNKNYQEVFSQIYSIQVMTTLIVLTIYMIFIFWYGDYLLLFLLYSITLLSTGIDIAWYFIGKEEISRIMRRNITVKILTVISIFIFVRTEEDLWLYILINGLSLLIGQVVTWIALIRDIKGFYLTSKKWNVHFPLILILSAVPCSTLVYISINKILLGYFAGESEVGFYNQGYKLYLMFIGFVTALSAVLMPRMVIHFNKGEQKQIRKYIHFSIRFILMTTMPLAVGIILVAPVFVPWFLGEDFSAVSEVMVVIAPCFILKGLADIFGVQYLVIADKYKSYAMAVSLGSLMSVVACFVSLYLGFEATAPAFALLIGTGTTLILEMVISKNVYSIKLFYILLGKYTLLSILMGIIVFIVGGFIESQSPVVVLSIKGIIGSITYVILLIIVRDPIMRLITNKITVR</sequence>
<evidence type="ECO:0000256" key="5">
    <source>
        <dbReference type="ARBA" id="ARBA00023136"/>
    </source>
</evidence>
<comment type="caution">
    <text evidence="7">The sequence shown here is derived from an EMBL/GenBank/DDBJ whole genome shotgun (WGS) entry which is preliminary data.</text>
</comment>
<dbReference type="InterPro" id="IPR002229">
    <property type="entry name" value="RhesusRHD"/>
</dbReference>
<evidence type="ECO:0000256" key="3">
    <source>
        <dbReference type="ARBA" id="ARBA00022692"/>
    </source>
</evidence>
<dbReference type="GO" id="GO:0005886">
    <property type="term" value="C:plasma membrane"/>
    <property type="evidence" value="ECO:0007669"/>
    <property type="project" value="UniProtKB-SubCell"/>
</dbReference>
<keyword evidence="5 6" id="KW-0472">Membrane</keyword>
<feature type="transmembrane region" description="Helical" evidence="6">
    <location>
        <begin position="381"/>
        <end position="403"/>
    </location>
</feature>
<dbReference type="InterPro" id="IPR002797">
    <property type="entry name" value="Polysacc_synth"/>
</dbReference>
<dbReference type="PANTHER" id="PTHR30250">
    <property type="entry name" value="PST FAMILY PREDICTED COLANIC ACID TRANSPORTER"/>
    <property type="match status" value="1"/>
</dbReference>
<keyword evidence="2" id="KW-1003">Cell membrane</keyword>
<gene>
    <name evidence="7" type="ORF">CN495_35325</name>
</gene>
<feature type="transmembrane region" description="Helical" evidence="6">
    <location>
        <begin position="164"/>
        <end position="186"/>
    </location>
</feature>
<evidence type="ECO:0000256" key="6">
    <source>
        <dbReference type="SAM" id="Phobius"/>
    </source>
</evidence>
<comment type="subcellular location">
    <subcellularLocation>
        <location evidence="1">Cell membrane</location>
        <topology evidence="1">Multi-pass membrane protein</topology>
    </subcellularLocation>
</comment>
<evidence type="ECO:0000313" key="7">
    <source>
        <dbReference type="EMBL" id="PER36574.1"/>
    </source>
</evidence>
<feature type="transmembrane region" description="Helical" evidence="6">
    <location>
        <begin position="206"/>
        <end position="227"/>
    </location>
</feature>
<feature type="transmembrane region" description="Helical" evidence="6">
    <location>
        <begin position="43"/>
        <end position="63"/>
    </location>
</feature>
<feature type="transmembrane region" description="Helical" evidence="6">
    <location>
        <begin position="84"/>
        <end position="106"/>
    </location>
</feature>
<keyword evidence="4 6" id="KW-1133">Transmembrane helix</keyword>
<protein>
    <recommendedName>
        <fullName evidence="9">Oligosaccharide flippase family protein</fullName>
    </recommendedName>
</protein>
<organism evidence="7 8">
    <name type="scientific">Bacillus thuringiensis</name>
    <dbReference type="NCBI Taxonomy" id="1428"/>
    <lineage>
        <taxon>Bacteria</taxon>
        <taxon>Bacillati</taxon>
        <taxon>Bacillota</taxon>
        <taxon>Bacilli</taxon>
        <taxon>Bacillales</taxon>
        <taxon>Bacillaceae</taxon>
        <taxon>Bacillus</taxon>
        <taxon>Bacillus cereus group</taxon>
    </lineage>
</organism>
<evidence type="ECO:0000256" key="4">
    <source>
        <dbReference type="ARBA" id="ARBA00022989"/>
    </source>
</evidence>
<dbReference type="PRINTS" id="PR00342">
    <property type="entry name" value="RHESUSRHD"/>
</dbReference>
<feature type="transmembrane region" description="Helical" evidence="6">
    <location>
        <begin position="287"/>
        <end position="311"/>
    </location>
</feature>
<feature type="transmembrane region" description="Helical" evidence="6">
    <location>
        <begin position="439"/>
        <end position="460"/>
    </location>
</feature>
<dbReference type="InterPro" id="IPR050833">
    <property type="entry name" value="Poly_Biosynth_Transport"/>
</dbReference>
<evidence type="ECO:0008006" key="9">
    <source>
        <dbReference type="Google" id="ProtNLM"/>
    </source>
</evidence>
<feature type="transmembrane region" description="Helical" evidence="6">
    <location>
        <begin position="247"/>
        <end position="267"/>
    </location>
</feature>
<feature type="transmembrane region" description="Helical" evidence="6">
    <location>
        <begin position="415"/>
        <end position="433"/>
    </location>
</feature>
<feature type="transmembrane region" description="Helical" evidence="6">
    <location>
        <begin position="143"/>
        <end position="158"/>
    </location>
</feature>
<feature type="transmembrane region" description="Helical" evidence="6">
    <location>
        <begin position="323"/>
        <end position="345"/>
    </location>
</feature>
<accession>A0ABD6RWB5</accession>
<dbReference type="AlphaFoldDB" id="A0ABD6RWB5"/>
<dbReference type="Proteomes" id="UP000219897">
    <property type="component" value="Unassembled WGS sequence"/>
</dbReference>
<keyword evidence="3 6" id="KW-0812">Transmembrane</keyword>